<feature type="transmembrane region" description="Helical" evidence="8">
    <location>
        <begin position="48"/>
        <end position="67"/>
    </location>
</feature>
<dbReference type="InterPro" id="IPR019127">
    <property type="entry name" value="Exosortase"/>
</dbReference>
<evidence type="ECO:0000256" key="8">
    <source>
        <dbReference type="SAM" id="Phobius"/>
    </source>
</evidence>
<organism evidence="9 10">
    <name type="scientific">Crenothrix polyspora</name>
    <dbReference type="NCBI Taxonomy" id="360316"/>
    <lineage>
        <taxon>Bacteria</taxon>
        <taxon>Pseudomonadati</taxon>
        <taxon>Pseudomonadota</taxon>
        <taxon>Gammaproteobacteria</taxon>
        <taxon>Methylococcales</taxon>
        <taxon>Crenotrichaceae</taxon>
        <taxon>Crenothrix</taxon>
    </lineage>
</organism>
<evidence type="ECO:0000256" key="1">
    <source>
        <dbReference type="ARBA" id="ARBA00004651"/>
    </source>
</evidence>
<evidence type="ECO:0000256" key="2">
    <source>
        <dbReference type="ARBA" id="ARBA00022475"/>
    </source>
</evidence>
<name>A0A1R4HHU2_9GAMM</name>
<keyword evidence="4 8" id="KW-0812">Transmembrane</keyword>
<evidence type="ECO:0000256" key="3">
    <source>
        <dbReference type="ARBA" id="ARBA00022670"/>
    </source>
</evidence>
<evidence type="ECO:0000313" key="9">
    <source>
        <dbReference type="EMBL" id="SJM95787.1"/>
    </source>
</evidence>
<feature type="transmembrane region" description="Helical" evidence="8">
    <location>
        <begin position="20"/>
        <end position="41"/>
    </location>
</feature>
<dbReference type="AlphaFoldDB" id="A0A1R4HHU2"/>
<dbReference type="Proteomes" id="UP000195667">
    <property type="component" value="Unassembled WGS sequence"/>
</dbReference>
<keyword evidence="5" id="KW-0378">Hydrolase</keyword>
<dbReference type="InterPro" id="IPR026392">
    <property type="entry name" value="Exo/Archaeosortase_dom"/>
</dbReference>
<keyword evidence="7 8" id="KW-0472">Membrane</keyword>
<gene>
    <name evidence="9" type="ORF">CRENPOLYSF1_780002</name>
</gene>
<feature type="transmembrane region" description="Helical" evidence="8">
    <location>
        <begin position="221"/>
        <end position="246"/>
    </location>
</feature>
<dbReference type="RefSeq" id="WP_087144938.1">
    <property type="nucleotide sequence ID" value="NZ_FUKI01000157.1"/>
</dbReference>
<evidence type="ECO:0000256" key="7">
    <source>
        <dbReference type="ARBA" id="ARBA00023136"/>
    </source>
</evidence>
<protein>
    <recommendedName>
        <fullName evidence="11">Eight transmembrane protein EpsH</fullName>
    </recommendedName>
</protein>
<keyword evidence="6 8" id="KW-1133">Transmembrane helix</keyword>
<dbReference type="Pfam" id="PF09721">
    <property type="entry name" value="Exosortase_EpsH"/>
    <property type="match status" value="1"/>
</dbReference>
<keyword evidence="3" id="KW-0645">Protease</keyword>
<sequence length="292" mass="32071">MNNPVLQNTTITHLKKPQHWLLWLVFTQCIVLFIPTFIWLWQRWTMSVWQNGHGILVAGLVIYLIHAELRKLKALPKESNGWGFFILIPVLLLHMLDTGIHSQLLSGIALILSLPGFSLLFLGVTRTKAILFPLSILLLTLPIPLVFTQSLHLLLRHIATQSVAFLLKLLGIPVFSTGTQLEVEGGSLMVADACSGFATLYAAMTIAILTAYFCSSVKRRILLLVIAAPLAVAVNIVRVLILALLVNGFGLDILATSAHEISGLLTFATALPIIFYLGQEPAVISEQTQSPK</sequence>
<evidence type="ECO:0000256" key="5">
    <source>
        <dbReference type="ARBA" id="ARBA00022801"/>
    </source>
</evidence>
<dbReference type="GO" id="GO:0006508">
    <property type="term" value="P:proteolysis"/>
    <property type="evidence" value="ECO:0007669"/>
    <property type="project" value="UniProtKB-KW"/>
</dbReference>
<dbReference type="NCBIfam" id="TIGR04178">
    <property type="entry name" value="exo_archaeo"/>
    <property type="match status" value="1"/>
</dbReference>
<dbReference type="OrthoDB" id="9797363at2"/>
<evidence type="ECO:0000256" key="4">
    <source>
        <dbReference type="ARBA" id="ARBA00022692"/>
    </source>
</evidence>
<evidence type="ECO:0008006" key="11">
    <source>
        <dbReference type="Google" id="ProtNLM"/>
    </source>
</evidence>
<accession>A0A1R4HHU2</accession>
<reference evidence="10" key="1">
    <citation type="submission" date="2017-02" db="EMBL/GenBank/DDBJ databases">
        <authorList>
            <person name="Daims H."/>
        </authorList>
    </citation>
    <scope>NUCLEOTIDE SEQUENCE [LARGE SCALE GENOMIC DNA]</scope>
</reference>
<dbReference type="GO" id="GO:0005886">
    <property type="term" value="C:plasma membrane"/>
    <property type="evidence" value="ECO:0007669"/>
    <property type="project" value="UniProtKB-SubCell"/>
</dbReference>
<feature type="transmembrane region" description="Helical" evidence="8">
    <location>
        <begin position="104"/>
        <end position="124"/>
    </location>
</feature>
<keyword evidence="10" id="KW-1185">Reference proteome</keyword>
<proteinExistence type="predicted"/>
<dbReference type="InterPro" id="IPR013426">
    <property type="entry name" value="EpsH-like"/>
</dbReference>
<evidence type="ECO:0000256" key="6">
    <source>
        <dbReference type="ARBA" id="ARBA00022989"/>
    </source>
</evidence>
<comment type="subcellular location">
    <subcellularLocation>
        <location evidence="1">Cell membrane</location>
        <topology evidence="1">Multi-pass membrane protein</topology>
    </subcellularLocation>
</comment>
<feature type="transmembrane region" description="Helical" evidence="8">
    <location>
        <begin position="258"/>
        <end position="277"/>
    </location>
</feature>
<feature type="transmembrane region" description="Helical" evidence="8">
    <location>
        <begin position="130"/>
        <end position="147"/>
    </location>
</feature>
<feature type="transmembrane region" description="Helical" evidence="8">
    <location>
        <begin position="79"/>
        <end position="97"/>
    </location>
</feature>
<evidence type="ECO:0000313" key="10">
    <source>
        <dbReference type="Proteomes" id="UP000195667"/>
    </source>
</evidence>
<dbReference type="NCBIfam" id="TIGR02602">
    <property type="entry name" value="8TM_EpsH"/>
    <property type="match status" value="1"/>
</dbReference>
<feature type="transmembrane region" description="Helical" evidence="8">
    <location>
        <begin position="195"/>
        <end position="214"/>
    </location>
</feature>
<dbReference type="GO" id="GO:0008233">
    <property type="term" value="F:peptidase activity"/>
    <property type="evidence" value="ECO:0007669"/>
    <property type="project" value="UniProtKB-KW"/>
</dbReference>
<dbReference type="EMBL" id="FUKI01000157">
    <property type="protein sequence ID" value="SJM95787.1"/>
    <property type="molecule type" value="Genomic_DNA"/>
</dbReference>
<keyword evidence="2" id="KW-1003">Cell membrane</keyword>